<dbReference type="OrthoDB" id="8562329at2"/>
<feature type="domain" description="Phosphoribosyl-dephospho-CoA transferase MdcG N-terminal" evidence="4">
    <location>
        <begin position="4"/>
        <end position="87"/>
    </location>
</feature>
<dbReference type="GO" id="GO:0016779">
    <property type="term" value="F:nucleotidyltransferase activity"/>
    <property type="evidence" value="ECO:0007669"/>
    <property type="project" value="UniProtKB-KW"/>
</dbReference>
<dbReference type="InterPro" id="IPR049180">
    <property type="entry name" value="MdcG_C"/>
</dbReference>
<proteinExistence type="predicted"/>
<gene>
    <name evidence="5" type="ordered locus">HEAR1473</name>
</gene>
<evidence type="ECO:0000259" key="4">
    <source>
        <dbReference type="Pfam" id="PF20866"/>
    </source>
</evidence>
<evidence type="ECO:0000313" key="6">
    <source>
        <dbReference type="Proteomes" id="UP000006697"/>
    </source>
</evidence>
<accession>A4G557</accession>
<dbReference type="Pfam" id="PF20866">
    <property type="entry name" value="MdcG_N"/>
    <property type="match status" value="1"/>
</dbReference>
<evidence type="ECO:0000256" key="1">
    <source>
        <dbReference type="ARBA" id="ARBA00022679"/>
    </source>
</evidence>
<keyword evidence="1 5" id="KW-0808">Transferase</keyword>
<dbReference type="InterPro" id="IPR017557">
    <property type="entry name" value="Holo-ACP_synthase"/>
</dbReference>
<dbReference type="HOGENOM" id="CLU_075747_0_1_4"/>
<feature type="domain" description="Phosphoribosyl-dephospho-CoA transferase MdcG C-terminal" evidence="3">
    <location>
        <begin position="91"/>
        <end position="211"/>
    </location>
</feature>
<dbReference type="Pfam" id="PF10620">
    <property type="entry name" value="MdcG"/>
    <property type="match status" value="1"/>
</dbReference>
<dbReference type="NCBIfam" id="TIGR03135">
    <property type="entry name" value="malonate_mdcG"/>
    <property type="match status" value="1"/>
</dbReference>
<keyword evidence="2" id="KW-0548">Nucleotidyltransferase</keyword>
<dbReference type="AlphaFoldDB" id="A4G557"/>
<organism evidence="5 6">
    <name type="scientific">Herminiimonas arsenicoxydans</name>
    <dbReference type="NCBI Taxonomy" id="204773"/>
    <lineage>
        <taxon>Bacteria</taxon>
        <taxon>Pseudomonadati</taxon>
        <taxon>Pseudomonadota</taxon>
        <taxon>Betaproteobacteria</taxon>
        <taxon>Burkholderiales</taxon>
        <taxon>Oxalobacteraceae</taxon>
        <taxon>Herminiimonas</taxon>
    </lineage>
</organism>
<evidence type="ECO:0000256" key="2">
    <source>
        <dbReference type="ARBA" id="ARBA00022695"/>
    </source>
</evidence>
<dbReference type="KEGG" id="har:HEAR1473"/>
<evidence type="ECO:0000313" key="5">
    <source>
        <dbReference type="EMBL" id="CAL61644.2"/>
    </source>
</evidence>
<dbReference type="InterPro" id="IPR048903">
    <property type="entry name" value="MdcG_N"/>
</dbReference>
<sequence>MFYRHNRVWLSANGWQAACARLPAAHAKELMRWAEHDWPAIVRRSDADAQPDTLCLGVAPPPEPDSGVKTRIPFTVGAADIVRHEAPLVLSAAESALSPAWRCAFSALAVEAGSRGLEFRVYGSVALQAITSLPYLAASSDIDLLFYPRTQAQLQEGMALLSLYAKQLPLDGEIVFPSARAVAWKEWAQAFANPVRPRVLAKGMSSLNLVQVADLLAELEKS</sequence>
<evidence type="ECO:0000259" key="3">
    <source>
        <dbReference type="Pfam" id="PF10620"/>
    </source>
</evidence>
<keyword evidence="6" id="KW-1185">Reference proteome</keyword>
<protein>
    <submittedName>
        <fullName evidence="5">Phosphoribosyl-dephospho-CoA transferase</fullName>
    </submittedName>
</protein>
<dbReference type="STRING" id="204773.HEAR1473"/>
<dbReference type="eggNOG" id="ENOG503268I">
    <property type="taxonomic scope" value="Bacteria"/>
</dbReference>
<dbReference type="Proteomes" id="UP000006697">
    <property type="component" value="Chromosome"/>
</dbReference>
<reference evidence="5 6" key="1">
    <citation type="journal article" date="2007" name="PLoS Genet.">
        <title>A tale of two oxidation states: bacterial colonization of arsenic-rich environments.</title>
        <authorList>
            <person name="Muller D."/>
            <person name="Medigue C."/>
            <person name="Koechler S."/>
            <person name="Barbe V."/>
            <person name="Barakat M."/>
            <person name="Talla E."/>
            <person name="Bonnefoy V."/>
            <person name="Krin E."/>
            <person name="Arsene-Ploetze F."/>
            <person name="Carapito C."/>
            <person name="Chandler M."/>
            <person name="Cournoyer B."/>
            <person name="Cruveiller S."/>
            <person name="Dossat C."/>
            <person name="Duval S."/>
            <person name="Heymann M."/>
            <person name="Leize E."/>
            <person name="Lieutaud A."/>
            <person name="Lievremont D."/>
            <person name="Makita Y."/>
            <person name="Mangenot S."/>
            <person name="Nitschke W."/>
            <person name="Ortet P."/>
            <person name="Perdrial N."/>
            <person name="Schoepp B."/>
            <person name="Siguier N."/>
            <person name="Simeonova D.D."/>
            <person name="Rouy Z."/>
            <person name="Segurens B."/>
            <person name="Turlin E."/>
            <person name="Vallenet D."/>
            <person name="Van Dorsselaer A."/>
            <person name="Weiss S."/>
            <person name="Weissenbach J."/>
            <person name="Lett M.C."/>
            <person name="Danchin A."/>
            <person name="Bertin P.N."/>
        </authorList>
    </citation>
    <scope>NUCLEOTIDE SEQUENCE [LARGE SCALE GENOMIC DNA]</scope>
    <source>
        <strain evidence="6">ULPAs1</strain>
    </source>
</reference>
<dbReference type="EMBL" id="CU207211">
    <property type="protein sequence ID" value="CAL61644.2"/>
    <property type="molecule type" value="Genomic_DNA"/>
</dbReference>
<name>A4G557_HERAR</name>